<name>A0AAD8XKB4_GLOAC</name>
<dbReference type="Proteomes" id="UP001244207">
    <property type="component" value="Unassembled WGS sequence"/>
</dbReference>
<keyword evidence="1" id="KW-1133">Transmembrane helix</keyword>
<dbReference type="RefSeq" id="XP_060368995.1">
    <property type="nucleotide sequence ID" value="XM_060510166.1"/>
</dbReference>
<dbReference type="EMBL" id="JAHMHS010000014">
    <property type="protein sequence ID" value="KAK1728940.1"/>
    <property type="molecule type" value="Genomic_DNA"/>
</dbReference>
<proteinExistence type="predicted"/>
<accession>A0AAD8XKB4</accession>
<keyword evidence="1" id="KW-0812">Transmembrane</keyword>
<protein>
    <submittedName>
        <fullName evidence="2">Uncharacterized protein</fullName>
    </submittedName>
</protein>
<feature type="transmembrane region" description="Helical" evidence="1">
    <location>
        <begin position="240"/>
        <end position="258"/>
    </location>
</feature>
<sequence>MCRAIWRIAGIEDVASGVQDSAPRIGFLTSLVCVRRLMLCAIEAPRLCRNFVKRSVWIGSDPVSRGHNSRASWTFRDWYGWIGIQGWRAVHGMGVVGQGGQKSLHCLGLVTSIDGTSPFTFSKVSVVVIFTPAIFFDPRYAESPTNIDYLSLVDLTHAACRKRAASPCSYTVPSCAYGPTRKLHEISSLPWLPLDLFLGLIRCLGSPLARCISRWHYRSEALLPTLEEHICSSVIRHRAAIGHLFSLRLVFLAFFWLLPCYTSRFISQAFFCTDTSPETLFSLDKHPPLGGRKNANHGNYAVQNLQQAWYHIFARFQTS</sequence>
<organism evidence="2 3">
    <name type="scientific">Glomerella acutata</name>
    <name type="common">Colletotrichum acutatum</name>
    <dbReference type="NCBI Taxonomy" id="27357"/>
    <lineage>
        <taxon>Eukaryota</taxon>
        <taxon>Fungi</taxon>
        <taxon>Dikarya</taxon>
        <taxon>Ascomycota</taxon>
        <taxon>Pezizomycotina</taxon>
        <taxon>Sordariomycetes</taxon>
        <taxon>Hypocreomycetidae</taxon>
        <taxon>Glomerellales</taxon>
        <taxon>Glomerellaceae</taxon>
        <taxon>Colletotrichum</taxon>
        <taxon>Colletotrichum acutatum species complex</taxon>
    </lineage>
</organism>
<reference evidence="2" key="1">
    <citation type="submission" date="2021-12" db="EMBL/GenBank/DDBJ databases">
        <title>Comparative genomics, transcriptomics and evolutionary studies reveal genomic signatures of adaptation to plant cell wall in hemibiotrophic fungi.</title>
        <authorList>
            <consortium name="DOE Joint Genome Institute"/>
            <person name="Baroncelli R."/>
            <person name="Diaz J.F."/>
            <person name="Benocci T."/>
            <person name="Peng M."/>
            <person name="Battaglia E."/>
            <person name="Haridas S."/>
            <person name="Andreopoulos W."/>
            <person name="Labutti K."/>
            <person name="Pangilinan J."/>
            <person name="Floch G.L."/>
            <person name="Makela M.R."/>
            <person name="Henrissat B."/>
            <person name="Grigoriev I.V."/>
            <person name="Crouch J.A."/>
            <person name="De Vries R.P."/>
            <person name="Sukno S.A."/>
            <person name="Thon M.R."/>
        </authorList>
    </citation>
    <scope>NUCLEOTIDE SEQUENCE</scope>
    <source>
        <strain evidence="2">CBS 112980</strain>
    </source>
</reference>
<gene>
    <name evidence="2" type="ORF">BDZ83DRAFT_648276</name>
</gene>
<keyword evidence="3" id="KW-1185">Reference proteome</keyword>
<evidence type="ECO:0000313" key="2">
    <source>
        <dbReference type="EMBL" id="KAK1728940.1"/>
    </source>
</evidence>
<comment type="caution">
    <text evidence="2">The sequence shown here is derived from an EMBL/GenBank/DDBJ whole genome shotgun (WGS) entry which is preliminary data.</text>
</comment>
<keyword evidence="1" id="KW-0472">Membrane</keyword>
<evidence type="ECO:0000256" key="1">
    <source>
        <dbReference type="SAM" id="Phobius"/>
    </source>
</evidence>
<evidence type="ECO:0000313" key="3">
    <source>
        <dbReference type="Proteomes" id="UP001244207"/>
    </source>
</evidence>
<dbReference type="GeneID" id="85394065"/>
<dbReference type="AlphaFoldDB" id="A0AAD8XKB4"/>